<dbReference type="EMBL" id="VCGU01000459">
    <property type="protein sequence ID" value="TRY61034.1"/>
    <property type="molecule type" value="Genomic_DNA"/>
</dbReference>
<name>A0A553N6G7_TIGCA</name>
<sequence>MASPDGPCVAVIPPLDHPPVVGGAAEEEVARAVLASEEEEEEDDDSEEVGHGLATGQAAARSDDEDHEDEEADGQDEAVPHQFERASPGHNCDNCLHARRFAYPQPRLKSSLLRSMRRTGLHFSPTHPGRRSPAPSTTVVDILTLIIQWQMYHLSDQILSYLDAVSLRTCEEVCCLWRGYIRHQKTWRKVVVNTAKETPQLMELNGWNRLLSRLSTTRDMVDMDVFKNLYWKMTTLKEVWRHQALSENKNHFKRSGTIVWTFLPSGRSVSVYTQGKGYVIKIHDDMTFKFRALLRSTLGTVKKDNLCLDATEKRIAVGGFVSQKVWVFNVKEGPITRKRHLEYLLGVMKGELARAEPTLDIELYKFINAESGVRKIKLHPDEKRMAVLLPSNQSVEIWDIDQVIRLQTHSVQADSLYLIWKEGILVTAPTYSGIIQVFNTDRETRVGTVVGNLRRIDAIAMYNQLIVTAEGKMIKLWSMPDEKMLIHWIATKGHLCSLFLNDVIVVSGSSAGVVKIWDLKTLFLLKGVDCVPIRRITMKGILHYPIKFIHLWSYTNMVIVAKYEAKKRKDKVKIVQVKTY</sequence>
<feature type="region of interest" description="Disordered" evidence="1">
    <location>
        <begin position="1"/>
        <end position="78"/>
    </location>
</feature>
<keyword evidence="3" id="KW-1185">Reference proteome</keyword>
<gene>
    <name evidence="2" type="ORF">TCAL_08469</name>
</gene>
<comment type="caution">
    <text evidence="2">The sequence shown here is derived from an EMBL/GenBank/DDBJ whole genome shotgun (WGS) entry which is preliminary data.</text>
</comment>
<protein>
    <submittedName>
        <fullName evidence="2">Uncharacterized protein</fullName>
    </submittedName>
</protein>
<feature type="compositionally biased region" description="Acidic residues" evidence="1">
    <location>
        <begin position="63"/>
        <end position="76"/>
    </location>
</feature>
<dbReference type="InterPro" id="IPR050995">
    <property type="entry name" value="WD-F-box_domain-protein"/>
</dbReference>
<dbReference type="SUPFAM" id="SSF50978">
    <property type="entry name" value="WD40 repeat-like"/>
    <property type="match status" value="1"/>
</dbReference>
<dbReference type="InterPro" id="IPR036047">
    <property type="entry name" value="F-box-like_dom_sf"/>
</dbReference>
<dbReference type="InterPro" id="IPR015943">
    <property type="entry name" value="WD40/YVTN_repeat-like_dom_sf"/>
</dbReference>
<dbReference type="InterPro" id="IPR036322">
    <property type="entry name" value="WD40_repeat_dom_sf"/>
</dbReference>
<dbReference type="STRING" id="6832.A0A553N6G7"/>
<reference evidence="2 3" key="1">
    <citation type="journal article" date="2018" name="Nat. Ecol. Evol.">
        <title>Genomic signatures of mitonuclear coevolution across populations of Tigriopus californicus.</title>
        <authorList>
            <person name="Barreto F.S."/>
            <person name="Watson E.T."/>
            <person name="Lima T.G."/>
            <person name="Willett C.S."/>
            <person name="Edmands S."/>
            <person name="Li W."/>
            <person name="Burton R.S."/>
        </authorList>
    </citation>
    <scope>NUCLEOTIDE SEQUENCE [LARGE SCALE GENOMIC DNA]</scope>
    <source>
        <strain evidence="2 3">San Diego</strain>
    </source>
</reference>
<organism evidence="2 3">
    <name type="scientific">Tigriopus californicus</name>
    <name type="common">Marine copepod</name>
    <dbReference type="NCBI Taxonomy" id="6832"/>
    <lineage>
        <taxon>Eukaryota</taxon>
        <taxon>Metazoa</taxon>
        <taxon>Ecdysozoa</taxon>
        <taxon>Arthropoda</taxon>
        <taxon>Crustacea</taxon>
        <taxon>Multicrustacea</taxon>
        <taxon>Hexanauplia</taxon>
        <taxon>Copepoda</taxon>
        <taxon>Harpacticoida</taxon>
        <taxon>Harpacticidae</taxon>
        <taxon>Tigriopus</taxon>
    </lineage>
</organism>
<dbReference type="SUPFAM" id="SSF81383">
    <property type="entry name" value="F-box domain"/>
    <property type="match status" value="1"/>
</dbReference>
<evidence type="ECO:0000313" key="2">
    <source>
        <dbReference type="EMBL" id="TRY61034.1"/>
    </source>
</evidence>
<dbReference type="PANTHER" id="PTHR14604:SF4">
    <property type="entry name" value="F-BOX DOMAIN-CONTAINING PROTEIN"/>
    <property type="match status" value="1"/>
</dbReference>
<proteinExistence type="predicted"/>
<dbReference type="Gene3D" id="2.130.10.10">
    <property type="entry name" value="YVTN repeat-like/Quinoprotein amine dehydrogenase"/>
    <property type="match status" value="1"/>
</dbReference>
<evidence type="ECO:0000313" key="3">
    <source>
        <dbReference type="Proteomes" id="UP000318571"/>
    </source>
</evidence>
<feature type="compositionally biased region" description="Acidic residues" evidence="1">
    <location>
        <begin position="36"/>
        <end position="47"/>
    </location>
</feature>
<dbReference type="Gene3D" id="1.20.1280.50">
    <property type="match status" value="1"/>
</dbReference>
<evidence type="ECO:0000256" key="1">
    <source>
        <dbReference type="SAM" id="MobiDB-lite"/>
    </source>
</evidence>
<dbReference type="AlphaFoldDB" id="A0A553N6G7"/>
<accession>A0A553N6G7</accession>
<dbReference type="PANTHER" id="PTHR14604">
    <property type="entry name" value="WD40 REPEAT PF20"/>
    <property type="match status" value="1"/>
</dbReference>
<dbReference type="Proteomes" id="UP000318571">
    <property type="component" value="Chromosome 8"/>
</dbReference>